<dbReference type="InterPro" id="IPR051120">
    <property type="entry name" value="ABC_AA/LPS_Transport"/>
</dbReference>
<keyword evidence="1" id="KW-0813">Transport</keyword>
<evidence type="ECO:0000313" key="5">
    <source>
        <dbReference type="EMBL" id="OCC14549.1"/>
    </source>
</evidence>
<dbReference type="PANTHER" id="PTHR45772:SF10">
    <property type="entry name" value="LIPOPOLYSACCHARIDE EXPORT SYSTEM ATP-BINDING PROTEIN LPTB"/>
    <property type="match status" value="1"/>
</dbReference>
<dbReference type="Gene3D" id="3.40.50.300">
    <property type="entry name" value="P-loop containing nucleotide triphosphate hydrolases"/>
    <property type="match status" value="1"/>
</dbReference>
<proteinExistence type="predicted"/>
<gene>
    <name evidence="5" type="ORF">DBT_2091</name>
</gene>
<dbReference type="GO" id="GO:0016887">
    <property type="term" value="F:ATP hydrolysis activity"/>
    <property type="evidence" value="ECO:0007669"/>
    <property type="project" value="InterPro"/>
</dbReference>
<dbReference type="InterPro" id="IPR027417">
    <property type="entry name" value="P-loop_NTPase"/>
</dbReference>
<dbReference type="Pfam" id="PF00005">
    <property type="entry name" value="ABC_tran"/>
    <property type="match status" value="1"/>
</dbReference>
<reference evidence="5 6" key="1">
    <citation type="submission" date="2016-06" db="EMBL/GenBank/DDBJ databases">
        <title>Respiratory ammonification of nitrate coupled to the oxidation of elemental sulfur in deep-sea autotrophic thermophilic bacteria.</title>
        <authorList>
            <person name="Slobodkina G.B."/>
            <person name="Mardanov A.V."/>
            <person name="Ravin N.V."/>
            <person name="Frolova A.A."/>
            <person name="Viryasiv M.B."/>
            <person name="Chernyh N.A."/>
            <person name="Bonch-Osmolovskaya E.A."/>
            <person name="Slobodkin A.I."/>
        </authorList>
    </citation>
    <scope>NUCLEOTIDE SEQUENCE [LARGE SCALE GENOMIC DNA]</scope>
    <source>
        <strain evidence="5 6">S69</strain>
    </source>
</reference>
<dbReference type="InterPro" id="IPR030921">
    <property type="entry name" value="LPS_export_LptB"/>
</dbReference>
<dbReference type="InterPro" id="IPR003439">
    <property type="entry name" value="ABC_transporter-like_ATP-bd"/>
</dbReference>
<dbReference type="STRING" id="1156395.DBT_2091"/>
<feature type="domain" description="ABC transporter" evidence="4">
    <location>
        <begin position="2"/>
        <end position="234"/>
    </location>
</feature>
<evidence type="ECO:0000256" key="2">
    <source>
        <dbReference type="ARBA" id="ARBA00022741"/>
    </source>
</evidence>
<keyword evidence="6" id="KW-1185">Reference proteome</keyword>
<dbReference type="InterPro" id="IPR017871">
    <property type="entry name" value="ABC_transporter-like_CS"/>
</dbReference>
<dbReference type="PROSITE" id="PS00211">
    <property type="entry name" value="ABC_TRANSPORTER_1"/>
    <property type="match status" value="1"/>
</dbReference>
<accession>A0A1B9F3N6</accession>
<dbReference type="SMART" id="SM00382">
    <property type="entry name" value="AAA"/>
    <property type="match status" value="1"/>
</dbReference>
<dbReference type="OrthoDB" id="9805130at2"/>
<dbReference type="PROSITE" id="PS50893">
    <property type="entry name" value="ABC_TRANSPORTER_2"/>
    <property type="match status" value="1"/>
</dbReference>
<keyword evidence="3 5" id="KW-0067">ATP-binding</keyword>
<dbReference type="PANTHER" id="PTHR45772">
    <property type="entry name" value="CONSERVED COMPONENT OF ABC TRANSPORTER FOR NATURAL AMINO ACIDS-RELATED"/>
    <property type="match status" value="1"/>
</dbReference>
<dbReference type="SUPFAM" id="SSF52540">
    <property type="entry name" value="P-loop containing nucleoside triphosphate hydrolases"/>
    <property type="match status" value="1"/>
</dbReference>
<dbReference type="CDD" id="cd03218">
    <property type="entry name" value="ABC_YhbG"/>
    <property type="match status" value="1"/>
</dbReference>
<name>A0A1B9F3N6_9BACT</name>
<evidence type="ECO:0000256" key="3">
    <source>
        <dbReference type="ARBA" id="ARBA00022840"/>
    </source>
</evidence>
<comment type="caution">
    <text evidence="5">The sequence shown here is derived from an EMBL/GenBank/DDBJ whole genome shotgun (WGS) entry which is preliminary data.</text>
</comment>
<keyword evidence="2" id="KW-0547">Nucleotide-binding</keyword>
<dbReference type="GO" id="GO:0005524">
    <property type="term" value="F:ATP binding"/>
    <property type="evidence" value="ECO:0007669"/>
    <property type="project" value="UniProtKB-KW"/>
</dbReference>
<dbReference type="RefSeq" id="WP_067619929.1">
    <property type="nucleotide sequence ID" value="NZ_MAGO01000011.1"/>
</dbReference>
<sequence>MLESKDLVKKFKERKVVDKLCVKIKPGTVVGLLGPNGAGKTTSFLMVAGLLRPDSGKVFLDGEDITELPIHKRAQKGITYLPQEPSVFRGLTVMENLEIVFEARGIQGETRKKMAEELLEEFGLSHLASQKASSLSGGERRRVEVARALSTSPKFVLLDEPFAGVDPISVEELQKIITDLKTKGIGIFISDHNVRETLTVCDHAYILNRGQILIEGPPEIIARDERARNIYLGTGFKL</sequence>
<dbReference type="EMBL" id="MAGO01000011">
    <property type="protein sequence ID" value="OCC14549.1"/>
    <property type="molecule type" value="Genomic_DNA"/>
</dbReference>
<evidence type="ECO:0000313" key="6">
    <source>
        <dbReference type="Proteomes" id="UP000093080"/>
    </source>
</evidence>
<dbReference type="InterPro" id="IPR003593">
    <property type="entry name" value="AAA+_ATPase"/>
</dbReference>
<dbReference type="AlphaFoldDB" id="A0A1B9F3N6"/>
<dbReference type="GO" id="GO:0043190">
    <property type="term" value="C:ATP-binding cassette (ABC) transporter complex"/>
    <property type="evidence" value="ECO:0007669"/>
    <property type="project" value="InterPro"/>
</dbReference>
<dbReference type="FunFam" id="3.40.50.300:FF:000151">
    <property type="entry name" value="Lipopolysaccharide ABC transporter ATP-binding protein"/>
    <property type="match status" value="1"/>
</dbReference>
<dbReference type="Proteomes" id="UP000093080">
    <property type="component" value="Unassembled WGS sequence"/>
</dbReference>
<dbReference type="NCBIfam" id="TIGR04406">
    <property type="entry name" value="LPS_export_lptB"/>
    <property type="match status" value="1"/>
</dbReference>
<evidence type="ECO:0000259" key="4">
    <source>
        <dbReference type="PROSITE" id="PS50893"/>
    </source>
</evidence>
<protein>
    <submittedName>
        <fullName evidence="5">Lipopolysaccharide ABC transporter, ATP-binding protein LptB</fullName>
    </submittedName>
</protein>
<organism evidence="5 6">
    <name type="scientific">Dissulfuribacter thermophilus</name>
    <dbReference type="NCBI Taxonomy" id="1156395"/>
    <lineage>
        <taxon>Bacteria</taxon>
        <taxon>Pseudomonadati</taxon>
        <taxon>Thermodesulfobacteriota</taxon>
        <taxon>Dissulfuribacteria</taxon>
        <taxon>Dissulfuribacterales</taxon>
        <taxon>Dissulfuribacteraceae</taxon>
        <taxon>Dissulfuribacter</taxon>
    </lineage>
</organism>
<dbReference type="PATRIC" id="fig|1156395.6.peg.2116"/>
<dbReference type="GO" id="GO:0055085">
    <property type="term" value="P:transmembrane transport"/>
    <property type="evidence" value="ECO:0007669"/>
    <property type="project" value="InterPro"/>
</dbReference>
<evidence type="ECO:0000256" key="1">
    <source>
        <dbReference type="ARBA" id="ARBA00022448"/>
    </source>
</evidence>